<evidence type="ECO:0000313" key="2">
    <source>
        <dbReference type="EMBL" id="MDW4826351.1"/>
    </source>
</evidence>
<dbReference type="AlphaFoldDB" id="A0AAW8NL03"/>
<keyword evidence="4" id="KW-1185">Reference proteome</keyword>
<organism evidence="1 3">
    <name type="scientific">Shewanella fidelis</name>
    <dbReference type="NCBI Taxonomy" id="173509"/>
    <lineage>
        <taxon>Bacteria</taxon>
        <taxon>Pseudomonadati</taxon>
        <taxon>Pseudomonadota</taxon>
        <taxon>Gammaproteobacteria</taxon>
        <taxon>Alteromonadales</taxon>
        <taxon>Shewanellaceae</taxon>
        <taxon>Shewanella</taxon>
    </lineage>
</organism>
<comment type="caution">
    <text evidence="1">The sequence shown here is derived from an EMBL/GenBank/DDBJ whole genome shotgun (WGS) entry which is preliminary data.</text>
</comment>
<reference evidence="2 4" key="1">
    <citation type="journal article" date="2022" name="bioRxiv">
        <title>Prophages regulate Shewanella fidelis 3313 motility and biofilm formation: implications for gut colonization dynamics in Ciona robusta.</title>
        <authorList>
            <person name="Natarajan O."/>
            <person name="Gibboney S.L."/>
            <person name="Young M.N."/>
            <person name="Lim S.J."/>
            <person name="Pluta N."/>
            <person name="Atkinson C.G."/>
            <person name="Leigh B.A."/>
            <person name="Liberti A."/>
            <person name="Kees E.D."/>
            <person name="Breitbart M."/>
            <person name="Gralnick J.A."/>
            <person name="Dishaw L.J."/>
        </authorList>
    </citation>
    <scope>NUCLEOTIDE SEQUENCE [LARGE SCALE GENOMIC DNA]</scope>
    <source>
        <strain evidence="2 4">JG4066</strain>
    </source>
</reference>
<protein>
    <submittedName>
        <fullName evidence="1">Uncharacterized protein</fullName>
    </submittedName>
</protein>
<dbReference type="EMBL" id="JAPMLD010000014">
    <property type="protein sequence ID" value="MDW4826351.1"/>
    <property type="molecule type" value="Genomic_DNA"/>
</dbReference>
<proteinExistence type="predicted"/>
<evidence type="ECO:0000313" key="3">
    <source>
        <dbReference type="Proteomes" id="UP001259340"/>
    </source>
</evidence>
<dbReference type="EMBL" id="JAPMLE010000001">
    <property type="protein sequence ID" value="MDR8523537.1"/>
    <property type="molecule type" value="Genomic_DNA"/>
</dbReference>
<accession>A0AAW8NL03</accession>
<name>A0AAW8NL03_9GAMM</name>
<reference evidence="1" key="2">
    <citation type="submission" date="2022-11" db="EMBL/GenBank/DDBJ databases">
        <title>Prophages regulate Shewanella fidelis motility and biofilm formation: implications for gut colonization dynamics in Ciona robusta.</title>
        <authorList>
            <person name="Natarajan O."/>
            <person name="Gibboney S.L."/>
            <person name="Young M.N."/>
            <person name="Lim S.J."/>
            <person name="Pluta N."/>
            <person name="Atkinson C.G.F."/>
            <person name="Leigh B.A."/>
            <person name="Liberti A."/>
            <person name="Kees E."/>
            <person name="Breitbart M."/>
            <person name="Gralnick J."/>
            <person name="Dishaw L.J."/>
        </authorList>
    </citation>
    <scope>NUCLEOTIDE SEQUENCE</scope>
    <source>
        <strain evidence="1">3313</strain>
    </source>
</reference>
<evidence type="ECO:0000313" key="4">
    <source>
        <dbReference type="Proteomes" id="UP001271263"/>
    </source>
</evidence>
<evidence type="ECO:0000313" key="1">
    <source>
        <dbReference type="EMBL" id="MDR8523537.1"/>
    </source>
</evidence>
<gene>
    <name evidence="1" type="ORF">OS133_07540</name>
    <name evidence="2" type="ORF">OS134_19955</name>
</gene>
<sequence>MTVSAQSAVIFDFKPNCISENLGFINLTSDETEPSDPQDSKINPSLQLALAKLEQDARNKGADAVIINSVSHHRTNDGKKSKQRTKLKAQAFKMCADDVSLSSIAAPYNAKGYQVLRYSYEISYNPDDFKTKSAHNLAKSIILPKEDISIVTGVYGVELGSHITDTVQKLGPPSIEISLNDNQVLYGYGRELWFTFNNETLSHVTSKQNILNAAGLNILGFRPGFDDTLWKVDGLAQQKSDITTVKSTITSSFVQKTKNELLISSGNKNLTLNFEEFDSTDSFNKQLLLTHFTLANTSPHLLNSPQLLTQQQKSWLFDKLSPTKPEKFTLNELKQHIPFPHKVNIASDDGTWWLLGNHILIKFEQQVAKQVKISESLFVDSNEQSFLSSINSLEIPLSKAEMLIQFSEAIDNFDIVDVETTEYTIQAKYDSYEDDGVLYELEISYF</sequence>
<dbReference type="Proteomes" id="UP001259340">
    <property type="component" value="Unassembled WGS sequence"/>
</dbReference>
<dbReference type="RefSeq" id="WP_310654483.1">
    <property type="nucleotide sequence ID" value="NZ_JAPMLA010000017.1"/>
</dbReference>
<dbReference type="Proteomes" id="UP001271263">
    <property type="component" value="Unassembled WGS sequence"/>
</dbReference>